<dbReference type="EMBL" id="LAZR01008635">
    <property type="protein sequence ID" value="KKM77489.1"/>
    <property type="molecule type" value="Genomic_DNA"/>
</dbReference>
<dbReference type="AlphaFoldDB" id="A0A0F9K5W4"/>
<name>A0A0F9K5W4_9ZZZZ</name>
<evidence type="ECO:0000313" key="1">
    <source>
        <dbReference type="EMBL" id="KKM77489.1"/>
    </source>
</evidence>
<comment type="caution">
    <text evidence="1">The sequence shown here is derived from an EMBL/GenBank/DDBJ whole genome shotgun (WGS) entry which is preliminary data.</text>
</comment>
<sequence length="142" mass="15891">MNRPTSKALLKWWDEQPKGDRTCSDCGKTGPGHLVQPQHPFYAGGKENVAWCSNCTNERIHKAREKRKAQLADEPRCEVENCKRRGNWKSFGVLLCGRHLQRAQRAHQKNLGGAGFLGMFEAPAYSRTVLLEMAKRGALTGG</sequence>
<gene>
    <name evidence="1" type="ORF">LCGC14_1369620</name>
</gene>
<reference evidence="1" key="1">
    <citation type="journal article" date="2015" name="Nature">
        <title>Complex archaea that bridge the gap between prokaryotes and eukaryotes.</title>
        <authorList>
            <person name="Spang A."/>
            <person name="Saw J.H."/>
            <person name="Jorgensen S.L."/>
            <person name="Zaremba-Niedzwiedzka K."/>
            <person name="Martijn J."/>
            <person name="Lind A.E."/>
            <person name="van Eijk R."/>
            <person name="Schleper C."/>
            <person name="Guy L."/>
            <person name="Ettema T.J."/>
        </authorList>
    </citation>
    <scope>NUCLEOTIDE SEQUENCE</scope>
</reference>
<accession>A0A0F9K5W4</accession>
<protein>
    <submittedName>
        <fullName evidence="1">Uncharacterized protein</fullName>
    </submittedName>
</protein>
<organism evidence="1">
    <name type="scientific">marine sediment metagenome</name>
    <dbReference type="NCBI Taxonomy" id="412755"/>
    <lineage>
        <taxon>unclassified sequences</taxon>
        <taxon>metagenomes</taxon>
        <taxon>ecological metagenomes</taxon>
    </lineage>
</organism>
<proteinExistence type="predicted"/>